<dbReference type="Proteomes" id="UP001189429">
    <property type="component" value="Unassembled WGS sequence"/>
</dbReference>
<reference evidence="2" key="1">
    <citation type="submission" date="2023-10" db="EMBL/GenBank/DDBJ databases">
        <authorList>
            <person name="Chen Y."/>
            <person name="Shah S."/>
            <person name="Dougan E. K."/>
            <person name="Thang M."/>
            <person name="Chan C."/>
        </authorList>
    </citation>
    <scope>NUCLEOTIDE SEQUENCE [LARGE SCALE GENOMIC DNA]</scope>
</reference>
<evidence type="ECO:0000313" key="3">
    <source>
        <dbReference type="Proteomes" id="UP001189429"/>
    </source>
</evidence>
<organism evidence="2 3">
    <name type="scientific">Prorocentrum cordatum</name>
    <dbReference type="NCBI Taxonomy" id="2364126"/>
    <lineage>
        <taxon>Eukaryota</taxon>
        <taxon>Sar</taxon>
        <taxon>Alveolata</taxon>
        <taxon>Dinophyceae</taxon>
        <taxon>Prorocentrales</taxon>
        <taxon>Prorocentraceae</taxon>
        <taxon>Prorocentrum</taxon>
    </lineage>
</organism>
<gene>
    <name evidence="2" type="ORF">PCOR1329_LOCUS40930</name>
</gene>
<sequence length="720" mass="80287">VLLPKFNKAKEDGDQEGQTKLLAVCPDLEAAWKPPPEASPVERLAQKAQQLRQLQAQQGRIKNQLLQAAQTLKDMQTKLRTNIDECQSAQSEIDELVGKTKAGGPQSDARQAQQAHQEHEEDFPELETEELASLDEPTRKQYEEAAAAHKKARNLLKSATDAGKAAREAAERLRTLHNSIKSAIVNTKKERPTRMKCGYVDVLFANVTHYGEKVRHYVEHCSFDMIGLAEHHLLPKAAKQEIKKLRFKGWQSQFSWTPATPSMRSKSGTQGGTCWLARAGHVTAAHLPDGTGHSVFQKELRDISIILWRLKGATLALISVYLDCSVGLDGPANVAKMAQLTRVVQMPIQPVKIEIATTTAHKEKGLKRAQRDREKYQKMVAAAAERDENAATPGDLHHDEYGHLLETTYATKQKETTSDEQWFQALADTRGRAVQDPVDDVAESWAYRLDPEGSNKLAYHFGEWSVAAEQSLCIMTDAKPKEKVRRGCNPKFTLRKVTMQEKTDPFLDAALREKANLWEALAARLRELAILKARQKKDEHLRLVENVMRSLSQRIEFIDQAKGGKQDTDWDKEEDSRVLLNLTQYLAGQPRQSLRGPLGPKPSKKQRKVGVSGTQQEATEIVPPVATSSMDCEDDPYEHMDAEADEPSLQQLQDPDGGKLDTYGSTDWGYIVPTGPLYGVGTTSDEGSKHYDTLDAIYWEYAAPTGPLYGVGAKSVGEFE</sequence>
<keyword evidence="3" id="KW-1185">Reference proteome</keyword>
<protein>
    <submittedName>
        <fullName evidence="2">Uncharacterized protein</fullName>
    </submittedName>
</protein>
<proteinExistence type="predicted"/>
<feature type="non-terminal residue" evidence="2">
    <location>
        <position position="720"/>
    </location>
</feature>
<name>A0ABN9TP70_9DINO</name>
<feature type="region of interest" description="Disordered" evidence="1">
    <location>
        <begin position="590"/>
        <end position="618"/>
    </location>
</feature>
<feature type="non-terminal residue" evidence="2">
    <location>
        <position position="1"/>
    </location>
</feature>
<dbReference type="EMBL" id="CAUYUJ010014934">
    <property type="protein sequence ID" value="CAK0847829.1"/>
    <property type="molecule type" value="Genomic_DNA"/>
</dbReference>
<feature type="region of interest" description="Disordered" evidence="1">
    <location>
        <begin position="99"/>
        <end position="127"/>
    </location>
</feature>
<comment type="caution">
    <text evidence="2">The sequence shown here is derived from an EMBL/GenBank/DDBJ whole genome shotgun (WGS) entry which is preliminary data.</text>
</comment>
<evidence type="ECO:0000313" key="2">
    <source>
        <dbReference type="EMBL" id="CAK0847829.1"/>
    </source>
</evidence>
<evidence type="ECO:0000256" key="1">
    <source>
        <dbReference type="SAM" id="MobiDB-lite"/>
    </source>
</evidence>
<accession>A0ABN9TP70</accession>